<protein>
    <submittedName>
        <fullName evidence="1">Uncharacterized protein</fullName>
    </submittedName>
</protein>
<proteinExistence type="predicted"/>
<gene>
    <name evidence="1" type="ORF">BDZ94DRAFT_237515</name>
</gene>
<accession>A0A9P5XX63</accession>
<dbReference type="Proteomes" id="UP000807353">
    <property type="component" value="Unassembled WGS sequence"/>
</dbReference>
<name>A0A9P5XX63_9AGAR</name>
<comment type="caution">
    <text evidence="1">The sequence shown here is derived from an EMBL/GenBank/DDBJ whole genome shotgun (WGS) entry which is preliminary data.</text>
</comment>
<dbReference type="AlphaFoldDB" id="A0A9P5XX63"/>
<evidence type="ECO:0000313" key="1">
    <source>
        <dbReference type="EMBL" id="KAF9457325.1"/>
    </source>
</evidence>
<evidence type="ECO:0000313" key="2">
    <source>
        <dbReference type="Proteomes" id="UP000807353"/>
    </source>
</evidence>
<sequence>MSIPISNDTLPRVSKHAIWHPGSGLVVSSFNRPLPDAIADRAKASKTCDWHLPRLLGDADIYLAFYPCRFPPSDFFAALALNPDELEGRIVPLKHDQGFMLAEETMDAWIDIEDALVSIIGTLMGTHEQKQFFPLIMWPQWPEHTGYRDWHASKADAFKCV</sequence>
<keyword evidence="2" id="KW-1185">Reference proteome</keyword>
<organism evidence="1 2">
    <name type="scientific">Collybia nuda</name>
    <dbReference type="NCBI Taxonomy" id="64659"/>
    <lineage>
        <taxon>Eukaryota</taxon>
        <taxon>Fungi</taxon>
        <taxon>Dikarya</taxon>
        <taxon>Basidiomycota</taxon>
        <taxon>Agaricomycotina</taxon>
        <taxon>Agaricomycetes</taxon>
        <taxon>Agaricomycetidae</taxon>
        <taxon>Agaricales</taxon>
        <taxon>Tricholomatineae</taxon>
        <taxon>Clitocybaceae</taxon>
        <taxon>Collybia</taxon>
    </lineage>
</organism>
<dbReference type="EMBL" id="MU150376">
    <property type="protein sequence ID" value="KAF9457325.1"/>
    <property type="molecule type" value="Genomic_DNA"/>
</dbReference>
<reference evidence="1" key="1">
    <citation type="submission" date="2020-11" db="EMBL/GenBank/DDBJ databases">
        <authorList>
            <consortium name="DOE Joint Genome Institute"/>
            <person name="Ahrendt S."/>
            <person name="Riley R."/>
            <person name="Andreopoulos W."/>
            <person name="Labutti K."/>
            <person name="Pangilinan J."/>
            <person name="Ruiz-Duenas F.J."/>
            <person name="Barrasa J.M."/>
            <person name="Sanchez-Garcia M."/>
            <person name="Camarero S."/>
            <person name="Miyauchi S."/>
            <person name="Serrano A."/>
            <person name="Linde D."/>
            <person name="Babiker R."/>
            <person name="Drula E."/>
            <person name="Ayuso-Fernandez I."/>
            <person name="Pacheco R."/>
            <person name="Padilla G."/>
            <person name="Ferreira P."/>
            <person name="Barriuso J."/>
            <person name="Kellner H."/>
            <person name="Castanera R."/>
            <person name="Alfaro M."/>
            <person name="Ramirez L."/>
            <person name="Pisabarro A.G."/>
            <person name="Kuo A."/>
            <person name="Tritt A."/>
            <person name="Lipzen A."/>
            <person name="He G."/>
            <person name="Yan M."/>
            <person name="Ng V."/>
            <person name="Cullen D."/>
            <person name="Martin F."/>
            <person name="Rosso M.-N."/>
            <person name="Henrissat B."/>
            <person name="Hibbett D."/>
            <person name="Martinez A.T."/>
            <person name="Grigoriev I.V."/>
        </authorList>
    </citation>
    <scope>NUCLEOTIDE SEQUENCE</scope>
    <source>
        <strain evidence="1">CBS 247.69</strain>
    </source>
</reference>